<evidence type="ECO:0000256" key="5">
    <source>
        <dbReference type="PROSITE-ProRule" id="PRU00104"/>
    </source>
</evidence>
<feature type="domain" description="HECT" evidence="6">
    <location>
        <begin position="1"/>
        <end position="210"/>
    </location>
</feature>
<dbReference type="AlphaFoldDB" id="A0A7S0W7Q4"/>
<evidence type="ECO:0000256" key="4">
    <source>
        <dbReference type="ARBA" id="ARBA00022786"/>
    </source>
</evidence>
<dbReference type="PANTHER" id="PTHR45700">
    <property type="entry name" value="UBIQUITIN-PROTEIN LIGASE E3C"/>
    <property type="match status" value="1"/>
</dbReference>
<dbReference type="Pfam" id="PF00632">
    <property type="entry name" value="HECT"/>
    <property type="match status" value="1"/>
</dbReference>
<dbReference type="GO" id="GO:0061630">
    <property type="term" value="F:ubiquitin protein ligase activity"/>
    <property type="evidence" value="ECO:0007669"/>
    <property type="project" value="UniProtKB-EC"/>
</dbReference>
<dbReference type="PROSITE" id="PS50237">
    <property type="entry name" value="HECT"/>
    <property type="match status" value="1"/>
</dbReference>
<evidence type="ECO:0000256" key="2">
    <source>
        <dbReference type="ARBA" id="ARBA00012485"/>
    </source>
</evidence>
<dbReference type="GO" id="GO:0000209">
    <property type="term" value="P:protein polyubiquitination"/>
    <property type="evidence" value="ECO:0007669"/>
    <property type="project" value="InterPro"/>
</dbReference>
<dbReference type="PANTHER" id="PTHR45700:SF8">
    <property type="entry name" value="HECT-TYPE E3 UBIQUITIN TRANSFERASE"/>
    <property type="match status" value="1"/>
</dbReference>
<evidence type="ECO:0000259" key="6">
    <source>
        <dbReference type="PROSITE" id="PS50237"/>
    </source>
</evidence>
<dbReference type="Gene3D" id="3.30.2160.10">
    <property type="entry name" value="Hect, E3 ligase catalytic domain"/>
    <property type="match status" value="1"/>
</dbReference>
<dbReference type="SMART" id="SM00119">
    <property type="entry name" value="HECTc"/>
    <property type="match status" value="1"/>
</dbReference>
<organism evidence="7">
    <name type="scientific">Hemiselmis tepida</name>
    <dbReference type="NCBI Taxonomy" id="464990"/>
    <lineage>
        <taxon>Eukaryota</taxon>
        <taxon>Cryptophyceae</taxon>
        <taxon>Cryptomonadales</taxon>
        <taxon>Hemiselmidaceae</taxon>
        <taxon>Hemiselmis</taxon>
    </lineage>
</organism>
<evidence type="ECO:0000256" key="1">
    <source>
        <dbReference type="ARBA" id="ARBA00000885"/>
    </source>
</evidence>
<evidence type="ECO:0000256" key="3">
    <source>
        <dbReference type="ARBA" id="ARBA00022679"/>
    </source>
</evidence>
<accession>A0A7S0W7Q4</accession>
<dbReference type="EC" id="2.3.2.26" evidence="2"/>
<name>A0A7S0W7Q4_9CRYP</name>
<dbReference type="InterPro" id="IPR044611">
    <property type="entry name" value="E3A/B/C-like"/>
</dbReference>
<keyword evidence="4 5" id="KW-0833">Ubl conjugation pathway</keyword>
<proteinExistence type="predicted"/>
<gene>
    <name evidence="7" type="ORF">HTEP1355_LOCUS18379</name>
</gene>
<dbReference type="SUPFAM" id="SSF56204">
    <property type="entry name" value="Hect, E3 ligase catalytic domain"/>
    <property type="match status" value="1"/>
</dbReference>
<dbReference type="InterPro" id="IPR000569">
    <property type="entry name" value="HECT_dom"/>
</dbReference>
<dbReference type="Gene3D" id="3.90.1750.10">
    <property type="entry name" value="Hect, E3 ligase catalytic domains"/>
    <property type="match status" value="1"/>
</dbReference>
<sequence>MLLDFQGDVEEVFARTFVADYEEYGTMKTIELCPGGANRNVTEANRDQYVELYVKWLLEDSIQAQFSAFSEGFHEVCGGAALRMFIPEELELLICGSPSLDFLALEEVTSTEDGFTRDHPLIRAFWEIVHEMSLEDKKKLLFFCTGSDRSPIKGLGSMTFVISRNGPDSDRLPTAHTCFNHLLLPEYSDKEKLRVCLMTAINNSEGFGLM</sequence>
<comment type="catalytic activity">
    <reaction evidence="1">
        <text>S-ubiquitinyl-[E2 ubiquitin-conjugating enzyme]-L-cysteine + [acceptor protein]-L-lysine = [E2 ubiquitin-conjugating enzyme]-L-cysteine + N(6)-ubiquitinyl-[acceptor protein]-L-lysine.</text>
        <dbReference type="EC" id="2.3.2.26"/>
    </reaction>
</comment>
<feature type="active site" description="Glycyl thioester intermediate" evidence="5">
    <location>
        <position position="178"/>
    </location>
</feature>
<dbReference type="Gene3D" id="3.30.2410.10">
    <property type="entry name" value="Hect, E3 ligase catalytic domain"/>
    <property type="match status" value="1"/>
</dbReference>
<dbReference type="FunFam" id="3.30.2410.10:FF:000003">
    <property type="entry name" value="probable E3 ubiquitin-protein ligase HERC4 isoform X1"/>
    <property type="match status" value="1"/>
</dbReference>
<reference evidence="7" key="1">
    <citation type="submission" date="2021-01" db="EMBL/GenBank/DDBJ databases">
        <authorList>
            <person name="Corre E."/>
            <person name="Pelletier E."/>
            <person name="Niang G."/>
            <person name="Scheremetjew M."/>
            <person name="Finn R."/>
            <person name="Kale V."/>
            <person name="Holt S."/>
            <person name="Cochrane G."/>
            <person name="Meng A."/>
            <person name="Brown T."/>
            <person name="Cohen L."/>
        </authorList>
    </citation>
    <scope>NUCLEOTIDE SEQUENCE</scope>
    <source>
        <strain evidence="7">CCMP443</strain>
    </source>
</reference>
<dbReference type="EMBL" id="HBFN01031731">
    <property type="protein sequence ID" value="CAD8804701.1"/>
    <property type="molecule type" value="Transcribed_RNA"/>
</dbReference>
<evidence type="ECO:0000313" key="7">
    <source>
        <dbReference type="EMBL" id="CAD8804701.1"/>
    </source>
</evidence>
<protein>
    <recommendedName>
        <fullName evidence="2">HECT-type E3 ubiquitin transferase</fullName>
        <ecNumber evidence="2">2.3.2.26</ecNumber>
    </recommendedName>
</protein>
<keyword evidence="3" id="KW-0808">Transferase</keyword>
<dbReference type="InterPro" id="IPR035983">
    <property type="entry name" value="Hect_E3_ubiquitin_ligase"/>
</dbReference>